<comment type="similarity">
    <text evidence="2 12">Belongs to the peptidase M48B family.</text>
</comment>
<evidence type="ECO:0000313" key="15">
    <source>
        <dbReference type="EMBL" id="NKE44705.1"/>
    </source>
</evidence>
<keyword evidence="5 12" id="KW-0812">Transmembrane</keyword>
<feature type="compositionally biased region" description="Low complexity" evidence="13">
    <location>
        <begin position="283"/>
        <end position="294"/>
    </location>
</feature>
<dbReference type="CDD" id="cd07336">
    <property type="entry name" value="M48B_HtpX_like"/>
    <property type="match status" value="1"/>
</dbReference>
<keyword evidence="6 12" id="KW-0479">Metal-binding</keyword>
<feature type="active site" evidence="12">
    <location>
        <position position="132"/>
    </location>
</feature>
<dbReference type="HAMAP" id="MF_00188">
    <property type="entry name" value="Pept_M48_protease_HtpX"/>
    <property type="match status" value="1"/>
</dbReference>
<proteinExistence type="inferred from homology"/>
<evidence type="ECO:0000256" key="9">
    <source>
        <dbReference type="ARBA" id="ARBA00022989"/>
    </source>
</evidence>
<evidence type="ECO:0000256" key="7">
    <source>
        <dbReference type="ARBA" id="ARBA00022801"/>
    </source>
</evidence>
<dbReference type="NCBIfam" id="NF002363">
    <property type="entry name" value="PRK01345.1"/>
    <property type="match status" value="1"/>
</dbReference>
<dbReference type="Gene3D" id="3.30.2010.10">
    <property type="entry name" value="Metalloproteases ('zincins'), catalytic domain"/>
    <property type="match status" value="1"/>
</dbReference>
<keyword evidence="8 12" id="KW-0862">Zinc</keyword>
<evidence type="ECO:0000256" key="10">
    <source>
        <dbReference type="ARBA" id="ARBA00023049"/>
    </source>
</evidence>
<dbReference type="PANTHER" id="PTHR43221:SF1">
    <property type="entry name" value="PROTEASE HTPX"/>
    <property type="match status" value="1"/>
</dbReference>
<organism evidence="15 16">
    <name type="scientific">Falsiroseomonas frigidaquae</name>
    <dbReference type="NCBI Taxonomy" id="487318"/>
    <lineage>
        <taxon>Bacteria</taxon>
        <taxon>Pseudomonadati</taxon>
        <taxon>Pseudomonadota</taxon>
        <taxon>Alphaproteobacteria</taxon>
        <taxon>Acetobacterales</taxon>
        <taxon>Roseomonadaceae</taxon>
        <taxon>Falsiroseomonas</taxon>
    </lineage>
</organism>
<keyword evidence="9 12" id="KW-1133">Transmembrane helix</keyword>
<evidence type="ECO:0000313" key="16">
    <source>
        <dbReference type="Proteomes" id="UP000765160"/>
    </source>
</evidence>
<dbReference type="InterPro" id="IPR001915">
    <property type="entry name" value="Peptidase_M48"/>
</dbReference>
<evidence type="ECO:0000259" key="14">
    <source>
        <dbReference type="Pfam" id="PF01435"/>
    </source>
</evidence>
<feature type="transmembrane region" description="Helical" evidence="12">
    <location>
        <begin position="7"/>
        <end position="25"/>
    </location>
</feature>
<protein>
    <recommendedName>
        <fullName evidence="12">Protease HtpX homolog</fullName>
        <ecNumber evidence="12">3.4.24.-</ecNumber>
    </recommendedName>
</protein>
<feature type="binding site" evidence="12">
    <location>
        <position position="202"/>
    </location>
    <ligand>
        <name>Zn(2+)</name>
        <dbReference type="ChEBI" id="CHEBI:29105"/>
        <note>catalytic</note>
    </ligand>
</feature>
<comment type="cofactor">
    <cofactor evidence="12">
        <name>Zn(2+)</name>
        <dbReference type="ChEBI" id="CHEBI:29105"/>
    </cofactor>
    <text evidence="12">Binds 1 zinc ion per subunit.</text>
</comment>
<accession>A0ABX1EXB2</accession>
<name>A0ABX1EXB2_9PROT</name>
<dbReference type="EC" id="3.4.24.-" evidence="12"/>
<keyword evidence="4 12" id="KW-0645">Protease</keyword>
<keyword evidence="16" id="KW-1185">Reference proteome</keyword>
<dbReference type="GO" id="GO:0008237">
    <property type="term" value="F:metallopeptidase activity"/>
    <property type="evidence" value="ECO:0007669"/>
    <property type="project" value="UniProtKB-KW"/>
</dbReference>
<feature type="binding site" evidence="12">
    <location>
        <position position="131"/>
    </location>
    <ligand>
        <name>Zn(2+)</name>
        <dbReference type="ChEBI" id="CHEBI:29105"/>
        <note>catalytic</note>
    </ligand>
</feature>
<dbReference type="NCBIfam" id="NF002826">
    <property type="entry name" value="PRK03001.1"/>
    <property type="match status" value="1"/>
</dbReference>
<dbReference type="Pfam" id="PF01435">
    <property type="entry name" value="Peptidase_M48"/>
    <property type="match status" value="1"/>
</dbReference>
<feature type="transmembrane region" description="Helical" evidence="12">
    <location>
        <begin position="142"/>
        <end position="162"/>
    </location>
</feature>
<evidence type="ECO:0000256" key="5">
    <source>
        <dbReference type="ARBA" id="ARBA00022692"/>
    </source>
</evidence>
<feature type="transmembrane region" description="Helical" evidence="12">
    <location>
        <begin position="31"/>
        <end position="47"/>
    </location>
</feature>
<evidence type="ECO:0000256" key="3">
    <source>
        <dbReference type="ARBA" id="ARBA00022475"/>
    </source>
</evidence>
<evidence type="ECO:0000256" key="8">
    <source>
        <dbReference type="ARBA" id="ARBA00022833"/>
    </source>
</evidence>
<evidence type="ECO:0000256" key="13">
    <source>
        <dbReference type="SAM" id="MobiDB-lite"/>
    </source>
</evidence>
<dbReference type="InterPro" id="IPR022919">
    <property type="entry name" value="Pept_M48_protease_HtpX"/>
</dbReference>
<keyword evidence="3 12" id="KW-1003">Cell membrane</keyword>
<reference evidence="15 16" key="1">
    <citation type="submission" date="2020-03" db="EMBL/GenBank/DDBJ databases">
        <title>Roseomonas selenitidurans sp. nov. isolated from soil.</title>
        <authorList>
            <person name="Liu H."/>
        </authorList>
    </citation>
    <scope>NUCLEOTIDE SEQUENCE [LARGE SCALE GENOMIC DNA]</scope>
    <source>
        <strain evidence="15 16">JCM 15073</strain>
    </source>
</reference>
<evidence type="ECO:0000256" key="4">
    <source>
        <dbReference type="ARBA" id="ARBA00022670"/>
    </source>
</evidence>
<evidence type="ECO:0000256" key="6">
    <source>
        <dbReference type="ARBA" id="ARBA00022723"/>
    </source>
</evidence>
<evidence type="ECO:0000256" key="2">
    <source>
        <dbReference type="ARBA" id="ARBA00009779"/>
    </source>
</evidence>
<sequence length="320" mass="34080">MSGYLRTAILLAGLTALFVGVGFMIGGQQGMVIAFLVACGMNVFAWWNSDRMLLRMHNAQPIGPNDAPRLYQMTQRLAANAGLPMPALYVIHEDQPNAFATGRSPERAAVALNTGLLDLMPEREVAGVIAHELAHIKNHDTLIMTMTATIAGAIGMLAQFGFLFGRGDNRQNPFGMIGTILMIVLAPLAAMVVQMAISRSREYEADRIGAEIAGDAEGLASALLHLEGYKAGRVNQSAEANPATAHMFIINPLSGLRMDGLFSTHPKTENRVAALRALAGRMGPPAAPARPVVATKATSGRPGPWSSAPRGTPPRRNPWG</sequence>
<feature type="region of interest" description="Disordered" evidence="13">
    <location>
        <begin position="283"/>
        <end position="320"/>
    </location>
</feature>
<dbReference type="Proteomes" id="UP000765160">
    <property type="component" value="Unassembled WGS sequence"/>
</dbReference>
<comment type="subcellular location">
    <subcellularLocation>
        <location evidence="1 12">Cell membrane</location>
        <topology evidence="1 12">Multi-pass membrane protein</topology>
    </subcellularLocation>
</comment>
<dbReference type="PANTHER" id="PTHR43221">
    <property type="entry name" value="PROTEASE HTPX"/>
    <property type="match status" value="1"/>
</dbReference>
<evidence type="ECO:0000256" key="12">
    <source>
        <dbReference type="HAMAP-Rule" id="MF_00188"/>
    </source>
</evidence>
<keyword evidence="10 12" id="KW-0482">Metalloprotease</keyword>
<dbReference type="InterPro" id="IPR050083">
    <property type="entry name" value="HtpX_protease"/>
</dbReference>
<feature type="compositionally biased region" description="Pro residues" evidence="13">
    <location>
        <begin position="311"/>
        <end position="320"/>
    </location>
</feature>
<feature type="transmembrane region" description="Helical" evidence="12">
    <location>
        <begin position="174"/>
        <end position="197"/>
    </location>
</feature>
<gene>
    <name evidence="12 15" type="primary">htpX</name>
    <name evidence="15" type="ORF">HB662_07945</name>
</gene>
<keyword evidence="7 12" id="KW-0378">Hydrolase</keyword>
<feature type="binding site" evidence="12">
    <location>
        <position position="135"/>
    </location>
    <ligand>
        <name>Zn(2+)</name>
        <dbReference type="ChEBI" id="CHEBI:29105"/>
        <note>catalytic</note>
    </ligand>
</feature>
<comment type="caution">
    <text evidence="15">The sequence shown here is derived from an EMBL/GenBank/DDBJ whole genome shotgun (WGS) entry which is preliminary data.</text>
</comment>
<keyword evidence="11 12" id="KW-0472">Membrane</keyword>
<feature type="domain" description="Peptidase M48" evidence="14">
    <location>
        <begin position="66"/>
        <end position="278"/>
    </location>
</feature>
<evidence type="ECO:0000256" key="11">
    <source>
        <dbReference type="ARBA" id="ARBA00023136"/>
    </source>
</evidence>
<dbReference type="EMBL" id="JAAVTX010000002">
    <property type="protein sequence ID" value="NKE44705.1"/>
    <property type="molecule type" value="Genomic_DNA"/>
</dbReference>
<dbReference type="RefSeq" id="WP_168048942.1">
    <property type="nucleotide sequence ID" value="NZ_JAATJR010000002.1"/>
</dbReference>
<evidence type="ECO:0000256" key="1">
    <source>
        <dbReference type="ARBA" id="ARBA00004651"/>
    </source>
</evidence>